<dbReference type="RefSeq" id="WP_014267026.1">
    <property type="nucleotide sequence ID" value="NC_016631.1"/>
</dbReference>
<reference evidence="2 3" key="1">
    <citation type="submission" date="2011-11" db="EMBL/GenBank/DDBJ databases">
        <title>Complete sequence of Granulicella mallensis MP5ACTX8.</title>
        <authorList>
            <consortium name="US DOE Joint Genome Institute"/>
            <person name="Lucas S."/>
            <person name="Copeland A."/>
            <person name="Lapidus A."/>
            <person name="Cheng J.-F."/>
            <person name="Goodwin L."/>
            <person name="Pitluck S."/>
            <person name="Peters L."/>
            <person name="Lu M."/>
            <person name="Detter J.C."/>
            <person name="Han C."/>
            <person name="Tapia R."/>
            <person name="Land M."/>
            <person name="Hauser L."/>
            <person name="Kyrpides N."/>
            <person name="Ivanova N."/>
            <person name="Mikhailova N."/>
            <person name="Pagani I."/>
            <person name="Rawat S."/>
            <person name="Mannisto M."/>
            <person name="Haggblom M."/>
            <person name="Woyke T."/>
        </authorList>
    </citation>
    <scope>NUCLEOTIDE SEQUENCE [LARGE SCALE GENOMIC DNA]</scope>
    <source>
        <strain evidence="3">ATCC BAA-1857 / DSM 23137 / MP5ACTX8</strain>
    </source>
</reference>
<dbReference type="KEGG" id="gma:AciX8_3872"/>
<keyword evidence="3" id="KW-1185">Reference proteome</keyword>
<organism evidence="2 3">
    <name type="scientific">Granulicella mallensis (strain ATCC BAA-1857 / DSM 23137 / MP5ACTX8)</name>
    <dbReference type="NCBI Taxonomy" id="682795"/>
    <lineage>
        <taxon>Bacteria</taxon>
        <taxon>Pseudomonadati</taxon>
        <taxon>Acidobacteriota</taxon>
        <taxon>Terriglobia</taxon>
        <taxon>Terriglobales</taxon>
        <taxon>Acidobacteriaceae</taxon>
        <taxon>Granulicella</taxon>
    </lineage>
</organism>
<name>G8P1D7_GRAMM</name>
<dbReference type="EMBL" id="CP003130">
    <property type="protein sequence ID" value="AEU38155.1"/>
    <property type="molecule type" value="Genomic_DNA"/>
</dbReference>
<dbReference type="AlphaFoldDB" id="G8P1D7"/>
<feature type="signal peptide" evidence="1">
    <location>
        <begin position="1"/>
        <end position="22"/>
    </location>
</feature>
<sequence length="239" mass="25342" precursor="true">MRFGKWLGVVLLWLGCGLMARAQVGAYIGYSATRMSGITCFDPQTADPGAQCFTTNPNALTTPNNHTNPSGVFLGGFYDFRNVGPVRLGVDLRYNHDRANKAAATSGGGLNAVGANTVLAGIKGTVRTPVKWLKPYAQMSFGWTSSNVTEPFCETVTGPSGLVCNSLTISTNPRLYDNFFRYEGFIGADIRIAPTIDVRAIELGLGNMNRLGNNGAPGSTTSVGLQSIGAGIVFHLPTK</sequence>
<dbReference type="SUPFAM" id="SSF56925">
    <property type="entry name" value="OMPA-like"/>
    <property type="match status" value="1"/>
</dbReference>
<dbReference type="STRING" id="682795.AciX8_3872"/>
<keyword evidence="1" id="KW-0732">Signal</keyword>
<feature type="chain" id="PRO_5003513360" description="Outer membrane protein beta-barrel domain-containing protein" evidence="1">
    <location>
        <begin position="23"/>
        <end position="239"/>
    </location>
</feature>
<evidence type="ECO:0008006" key="4">
    <source>
        <dbReference type="Google" id="ProtNLM"/>
    </source>
</evidence>
<accession>G8P1D7</accession>
<dbReference type="Proteomes" id="UP000007113">
    <property type="component" value="Chromosome"/>
</dbReference>
<evidence type="ECO:0000313" key="3">
    <source>
        <dbReference type="Proteomes" id="UP000007113"/>
    </source>
</evidence>
<protein>
    <recommendedName>
        <fullName evidence="4">Outer membrane protein beta-barrel domain-containing protein</fullName>
    </recommendedName>
</protein>
<dbReference type="HOGENOM" id="CLU_101338_0_0_0"/>
<proteinExistence type="predicted"/>
<evidence type="ECO:0000313" key="2">
    <source>
        <dbReference type="EMBL" id="AEU38155.1"/>
    </source>
</evidence>
<evidence type="ECO:0000256" key="1">
    <source>
        <dbReference type="SAM" id="SignalP"/>
    </source>
</evidence>
<gene>
    <name evidence="2" type="ordered locus">AciX8_3872</name>
</gene>
<dbReference type="InterPro" id="IPR011250">
    <property type="entry name" value="OMP/PagP_B-barrel"/>
</dbReference>
<dbReference type="PROSITE" id="PS51257">
    <property type="entry name" value="PROKAR_LIPOPROTEIN"/>
    <property type="match status" value="1"/>
</dbReference>